<evidence type="ECO:0000256" key="2">
    <source>
        <dbReference type="ARBA" id="ARBA00023015"/>
    </source>
</evidence>
<gene>
    <name evidence="7" type="ORF">NU09_0459</name>
</gene>
<proteinExistence type="inferred from homology"/>
<protein>
    <submittedName>
        <fullName evidence="7">ECF subfamily RNA polymerase sigma-24 subunit</fullName>
    </submittedName>
</protein>
<dbReference type="GO" id="GO:0003677">
    <property type="term" value="F:DNA binding"/>
    <property type="evidence" value="ECO:0007669"/>
    <property type="project" value="InterPro"/>
</dbReference>
<keyword evidence="4" id="KW-0804">Transcription</keyword>
<dbReference type="PANTHER" id="PTHR43133:SF46">
    <property type="entry name" value="RNA POLYMERASE SIGMA-70 FACTOR ECF SUBFAMILY"/>
    <property type="match status" value="1"/>
</dbReference>
<evidence type="ECO:0000256" key="4">
    <source>
        <dbReference type="ARBA" id="ARBA00023163"/>
    </source>
</evidence>
<dbReference type="GO" id="GO:0006352">
    <property type="term" value="P:DNA-templated transcription initiation"/>
    <property type="evidence" value="ECO:0007669"/>
    <property type="project" value="InterPro"/>
</dbReference>
<dbReference type="Pfam" id="PF04542">
    <property type="entry name" value="Sigma70_r2"/>
    <property type="match status" value="1"/>
</dbReference>
<feature type="domain" description="RNA polymerase sigma-70 region 2" evidence="5">
    <location>
        <begin position="19"/>
        <end position="78"/>
    </location>
</feature>
<dbReference type="RefSeq" id="WP_129749640.1">
    <property type="nucleotide sequence ID" value="NZ_JUIW01000002.1"/>
</dbReference>
<dbReference type="InterPro" id="IPR013249">
    <property type="entry name" value="RNA_pol_sigma70_r4_t2"/>
</dbReference>
<name>A0A444WG95_9FLAO</name>
<evidence type="ECO:0000313" key="8">
    <source>
        <dbReference type="Proteomes" id="UP000289775"/>
    </source>
</evidence>
<dbReference type="InterPro" id="IPR013324">
    <property type="entry name" value="RNA_pol_sigma_r3/r4-like"/>
</dbReference>
<dbReference type="Pfam" id="PF08281">
    <property type="entry name" value="Sigma70_r4_2"/>
    <property type="match status" value="1"/>
</dbReference>
<reference evidence="7 8" key="1">
    <citation type="submission" date="2014-12" db="EMBL/GenBank/DDBJ databases">
        <title>Genome sequence of Flavobacterium beibuense RSKm HC5.</title>
        <authorList>
            <person name="Kim J.F."/>
            <person name="Song J.Y."/>
            <person name="Kwak M.-J."/>
            <person name="Lee S.-W."/>
        </authorList>
    </citation>
    <scope>NUCLEOTIDE SEQUENCE [LARGE SCALE GENOMIC DNA]</scope>
    <source>
        <strain evidence="7 8">RSKm HC5</strain>
    </source>
</reference>
<dbReference type="AlphaFoldDB" id="A0A444WG95"/>
<dbReference type="InterPro" id="IPR036388">
    <property type="entry name" value="WH-like_DNA-bd_sf"/>
</dbReference>
<sequence length="171" mass="20065">MKEPEKQGICDKIFFTGFFKTHARSLRNFLYYKFGDEDLADDITQEAFIKLWQNCADVRHPKSFIYTVAKNSALNHTANKKVIMTYTKNNPAKETDYQSPDYIMEEEEFRKKFEKALSELTEAQRTALLLHRVEGKKYREIAEMLEISVKAVEKRIHGALVSLSEKIENFR</sequence>
<dbReference type="PANTHER" id="PTHR43133">
    <property type="entry name" value="RNA POLYMERASE ECF-TYPE SIGMA FACTO"/>
    <property type="match status" value="1"/>
</dbReference>
<dbReference type="GO" id="GO:0016987">
    <property type="term" value="F:sigma factor activity"/>
    <property type="evidence" value="ECO:0007669"/>
    <property type="project" value="UniProtKB-KW"/>
</dbReference>
<dbReference type="InterPro" id="IPR039425">
    <property type="entry name" value="RNA_pol_sigma-70-like"/>
</dbReference>
<dbReference type="Proteomes" id="UP000289775">
    <property type="component" value="Unassembled WGS sequence"/>
</dbReference>
<evidence type="ECO:0000256" key="3">
    <source>
        <dbReference type="ARBA" id="ARBA00023082"/>
    </source>
</evidence>
<evidence type="ECO:0000256" key="1">
    <source>
        <dbReference type="ARBA" id="ARBA00010641"/>
    </source>
</evidence>
<dbReference type="InterPro" id="IPR007627">
    <property type="entry name" value="RNA_pol_sigma70_r2"/>
</dbReference>
<dbReference type="Gene3D" id="1.10.10.10">
    <property type="entry name" value="Winged helix-like DNA-binding domain superfamily/Winged helix DNA-binding domain"/>
    <property type="match status" value="1"/>
</dbReference>
<dbReference type="SUPFAM" id="SSF88659">
    <property type="entry name" value="Sigma3 and sigma4 domains of RNA polymerase sigma factors"/>
    <property type="match status" value="1"/>
</dbReference>
<dbReference type="EMBL" id="JUIW01000002">
    <property type="protein sequence ID" value="RYJ44825.1"/>
    <property type="molecule type" value="Genomic_DNA"/>
</dbReference>
<dbReference type="NCBIfam" id="TIGR02937">
    <property type="entry name" value="sigma70-ECF"/>
    <property type="match status" value="1"/>
</dbReference>
<dbReference type="InterPro" id="IPR014284">
    <property type="entry name" value="RNA_pol_sigma-70_dom"/>
</dbReference>
<keyword evidence="2" id="KW-0805">Transcription regulation</keyword>
<accession>A0A444WG95</accession>
<evidence type="ECO:0000313" key="7">
    <source>
        <dbReference type="EMBL" id="RYJ44825.1"/>
    </source>
</evidence>
<keyword evidence="8" id="KW-1185">Reference proteome</keyword>
<evidence type="ECO:0000259" key="6">
    <source>
        <dbReference type="Pfam" id="PF08281"/>
    </source>
</evidence>
<evidence type="ECO:0000259" key="5">
    <source>
        <dbReference type="Pfam" id="PF04542"/>
    </source>
</evidence>
<comment type="similarity">
    <text evidence="1">Belongs to the sigma-70 factor family. ECF subfamily.</text>
</comment>
<dbReference type="InterPro" id="IPR013325">
    <property type="entry name" value="RNA_pol_sigma_r2"/>
</dbReference>
<comment type="caution">
    <text evidence="7">The sequence shown here is derived from an EMBL/GenBank/DDBJ whole genome shotgun (WGS) entry which is preliminary data.</text>
</comment>
<dbReference type="OrthoDB" id="1100095at2"/>
<feature type="domain" description="RNA polymerase sigma factor 70 region 4 type 2" evidence="6">
    <location>
        <begin position="112"/>
        <end position="161"/>
    </location>
</feature>
<dbReference type="SUPFAM" id="SSF88946">
    <property type="entry name" value="Sigma2 domain of RNA polymerase sigma factors"/>
    <property type="match status" value="1"/>
</dbReference>
<dbReference type="CDD" id="cd06171">
    <property type="entry name" value="Sigma70_r4"/>
    <property type="match status" value="1"/>
</dbReference>
<organism evidence="7 8">
    <name type="scientific">Flavobacterium beibuense</name>
    <dbReference type="NCBI Taxonomy" id="657326"/>
    <lineage>
        <taxon>Bacteria</taxon>
        <taxon>Pseudomonadati</taxon>
        <taxon>Bacteroidota</taxon>
        <taxon>Flavobacteriia</taxon>
        <taxon>Flavobacteriales</taxon>
        <taxon>Flavobacteriaceae</taxon>
        <taxon>Flavobacterium</taxon>
    </lineage>
</organism>
<dbReference type="Gene3D" id="1.10.1740.10">
    <property type="match status" value="1"/>
</dbReference>
<keyword evidence="3" id="KW-0731">Sigma factor</keyword>